<evidence type="ECO:0000256" key="1">
    <source>
        <dbReference type="ARBA" id="ARBA00001971"/>
    </source>
</evidence>
<dbReference type="PANTHER" id="PTHR24305:SF103">
    <property type="entry name" value="P450, PUTATIVE (EUROFUNG)-RELATED"/>
    <property type="match status" value="1"/>
</dbReference>
<keyword evidence="5" id="KW-0472">Membrane</keyword>
<evidence type="ECO:0008006" key="8">
    <source>
        <dbReference type="Google" id="ProtNLM"/>
    </source>
</evidence>
<dbReference type="InterPro" id="IPR050121">
    <property type="entry name" value="Cytochrome_P450_monoxygenase"/>
</dbReference>
<gene>
    <name evidence="6" type="ORF">ACET3X_001478</name>
</gene>
<organism evidence="6 7">
    <name type="scientific">Alternaria dauci</name>
    <dbReference type="NCBI Taxonomy" id="48095"/>
    <lineage>
        <taxon>Eukaryota</taxon>
        <taxon>Fungi</taxon>
        <taxon>Dikarya</taxon>
        <taxon>Ascomycota</taxon>
        <taxon>Pezizomycotina</taxon>
        <taxon>Dothideomycetes</taxon>
        <taxon>Pleosporomycetidae</taxon>
        <taxon>Pleosporales</taxon>
        <taxon>Pleosporineae</taxon>
        <taxon>Pleosporaceae</taxon>
        <taxon>Alternaria</taxon>
        <taxon>Alternaria sect. Porri</taxon>
    </lineage>
</organism>
<evidence type="ECO:0000313" key="7">
    <source>
        <dbReference type="Proteomes" id="UP001578633"/>
    </source>
</evidence>
<comment type="caution">
    <text evidence="6">The sequence shown here is derived from an EMBL/GenBank/DDBJ whole genome shotgun (WGS) entry which is preliminary data.</text>
</comment>
<keyword evidence="4" id="KW-0560">Oxidoreductase</keyword>
<keyword evidence="2 4" id="KW-0479">Metal-binding</keyword>
<sequence>MSLSVLLVAVLMGLIVYLITYIIYQRFLHPLAKFPGPFLASLTDLWQVSEFLSLKQPYNLTALHEKYGQFVRYGPDKISTTAEDAIPIIYQKGGRMFPKTEFYDAYGSSIPNVFGMRDESKHSVRRRHMSYSFSASSIKKMEDLLDKNVKILKQKLCRYAESGEVVDLKKLFKFYTIDILGELAFGRSFAVQETGDESRVPPVVEHSLLAAVTGAWPAMTFRLKRWLPKVPSRGLRRLFEGRAACANLAATCVRQRLAALRNAKGFDDDATTPERKDLLTSLIVAKDPDTGDRLSQTDLEAEAFGLIIAGTHTTSATISLLFYHLLESPGIMAKCVAEIDSQLPALGQDEPAYAVAEVETSLPFLRKCVKENFRNTPVFTMPLARRVLTPGGVIIGGEHIPFGTSIAVCNHAFHHNPAVWGDDHSTFDPYRWDQPETAARGRYLMHFGLGGRQCIGKTLAQTNIYKLTSTLLREFAFEYTRTDGEEAGDEREKKDASVGRLPDMVSVGISDLEHPLMVKVRRRG</sequence>
<name>A0ABR3UXG1_9PLEO</name>
<dbReference type="RefSeq" id="XP_069311720.1">
    <property type="nucleotide sequence ID" value="XM_069446773.1"/>
</dbReference>
<evidence type="ECO:0000256" key="5">
    <source>
        <dbReference type="SAM" id="Phobius"/>
    </source>
</evidence>
<dbReference type="Pfam" id="PF00067">
    <property type="entry name" value="p450"/>
    <property type="match status" value="1"/>
</dbReference>
<dbReference type="PRINTS" id="PR00385">
    <property type="entry name" value="P450"/>
</dbReference>
<dbReference type="PROSITE" id="PS00086">
    <property type="entry name" value="CYTOCHROME_P450"/>
    <property type="match status" value="1"/>
</dbReference>
<evidence type="ECO:0000256" key="3">
    <source>
        <dbReference type="ARBA" id="ARBA00023004"/>
    </source>
</evidence>
<dbReference type="GeneID" id="96081800"/>
<dbReference type="EMBL" id="JBHGVX010000001">
    <property type="protein sequence ID" value="KAL1801136.1"/>
    <property type="molecule type" value="Genomic_DNA"/>
</dbReference>
<keyword evidence="5" id="KW-1133">Transmembrane helix</keyword>
<dbReference type="InterPro" id="IPR036396">
    <property type="entry name" value="Cyt_P450_sf"/>
</dbReference>
<keyword evidence="7" id="KW-1185">Reference proteome</keyword>
<keyword evidence="4" id="KW-0503">Monooxygenase</keyword>
<comment type="similarity">
    <text evidence="4">Belongs to the cytochrome P450 family.</text>
</comment>
<protein>
    <recommendedName>
        <fullName evidence="8">Cytochrome P450 monooxygenase</fullName>
    </recommendedName>
</protein>
<evidence type="ECO:0000256" key="2">
    <source>
        <dbReference type="ARBA" id="ARBA00022723"/>
    </source>
</evidence>
<dbReference type="InterPro" id="IPR002401">
    <property type="entry name" value="Cyt_P450_E_grp-I"/>
</dbReference>
<evidence type="ECO:0000256" key="4">
    <source>
        <dbReference type="RuleBase" id="RU000461"/>
    </source>
</evidence>
<comment type="cofactor">
    <cofactor evidence="1">
        <name>heme</name>
        <dbReference type="ChEBI" id="CHEBI:30413"/>
    </cofactor>
</comment>
<keyword evidence="3 4" id="KW-0408">Iron</keyword>
<dbReference type="SUPFAM" id="SSF48264">
    <property type="entry name" value="Cytochrome P450"/>
    <property type="match status" value="1"/>
</dbReference>
<reference evidence="6 7" key="1">
    <citation type="submission" date="2024-09" db="EMBL/GenBank/DDBJ databases">
        <title>T2T genomes of carrot and Alternaria dauci and their utility for understanding host-pathogen interaction during carrot leaf blight disease.</title>
        <authorList>
            <person name="Liu W."/>
            <person name="Xu S."/>
            <person name="Ou C."/>
            <person name="Liu X."/>
            <person name="Zhuang F."/>
            <person name="Deng X.W."/>
        </authorList>
    </citation>
    <scope>NUCLEOTIDE SEQUENCE [LARGE SCALE GENOMIC DNA]</scope>
    <source>
        <strain evidence="6 7">A2016</strain>
    </source>
</reference>
<dbReference type="Proteomes" id="UP001578633">
    <property type="component" value="Chromosome 1"/>
</dbReference>
<feature type="transmembrane region" description="Helical" evidence="5">
    <location>
        <begin position="6"/>
        <end position="24"/>
    </location>
</feature>
<accession>A0ABR3UXG1</accession>
<proteinExistence type="inferred from homology"/>
<dbReference type="PRINTS" id="PR00463">
    <property type="entry name" value="EP450I"/>
</dbReference>
<dbReference type="PANTHER" id="PTHR24305">
    <property type="entry name" value="CYTOCHROME P450"/>
    <property type="match status" value="1"/>
</dbReference>
<keyword evidence="5" id="KW-0812">Transmembrane</keyword>
<dbReference type="InterPro" id="IPR017972">
    <property type="entry name" value="Cyt_P450_CS"/>
</dbReference>
<dbReference type="InterPro" id="IPR001128">
    <property type="entry name" value="Cyt_P450"/>
</dbReference>
<dbReference type="Gene3D" id="1.10.630.10">
    <property type="entry name" value="Cytochrome P450"/>
    <property type="match status" value="1"/>
</dbReference>
<keyword evidence="4" id="KW-0349">Heme</keyword>
<evidence type="ECO:0000313" key="6">
    <source>
        <dbReference type="EMBL" id="KAL1801136.1"/>
    </source>
</evidence>